<sequence>MMMSLTTMLTSELKDPGSKSGDKGENHGIQASDGVDLKHCIGYMIFRILGSCQDTVVTMLINGDTAVVRYEFVQYELMKDVWIMSIWYVFNIAVKEGKICRWNLVGVQVPFKGRTFQWSLSGDLAGVQVSHEVSDDVHLPHITASCIHISRFMSKDYCALLHDHEKNMDFIQGLPRDQAASQSVAVDSWTQLVLRISSSGLAAPSVQSKLERVLNCNTVDFLRRLYLSVGSSLAYEVASDSEAAAVILVMSVDE</sequence>
<reference evidence="2" key="1">
    <citation type="submission" date="2019-10" db="EMBL/GenBank/DDBJ databases">
        <title>The sequence and de novo assembly of the wild yak genome.</title>
        <authorList>
            <person name="Liu Y."/>
        </authorList>
    </citation>
    <scope>NUCLEOTIDE SEQUENCE [LARGE SCALE GENOMIC DNA]</scope>
    <source>
        <strain evidence="2">WY2019</strain>
    </source>
</reference>
<feature type="compositionally biased region" description="Low complexity" evidence="1">
    <location>
        <begin position="1"/>
        <end position="11"/>
    </location>
</feature>
<feature type="region of interest" description="Disordered" evidence="1">
    <location>
        <begin position="1"/>
        <end position="25"/>
    </location>
</feature>
<dbReference type="EMBL" id="VBQZ03000250">
    <property type="protein sequence ID" value="MXQ98530.1"/>
    <property type="molecule type" value="Genomic_DNA"/>
</dbReference>
<name>A0A6B0S902_9CETA</name>
<evidence type="ECO:0000313" key="3">
    <source>
        <dbReference type="Proteomes" id="UP000322234"/>
    </source>
</evidence>
<dbReference type="Proteomes" id="UP000322234">
    <property type="component" value="Unassembled WGS sequence"/>
</dbReference>
<accession>A0A6B0S902</accession>
<evidence type="ECO:0000313" key="2">
    <source>
        <dbReference type="EMBL" id="MXQ98530.1"/>
    </source>
</evidence>
<proteinExistence type="predicted"/>
<keyword evidence="3" id="KW-1185">Reference proteome</keyword>
<evidence type="ECO:0000256" key="1">
    <source>
        <dbReference type="SAM" id="MobiDB-lite"/>
    </source>
</evidence>
<gene>
    <name evidence="2" type="ORF">E5288_WYG021789</name>
</gene>
<feature type="compositionally biased region" description="Basic and acidic residues" evidence="1">
    <location>
        <begin position="12"/>
        <end position="25"/>
    </location>
</feature>
<protein>
    <submittedName>
        <fullName evidence="2">Uncharacterized protein</fullName>
    </submittedName>
</protein>
<organism evidence="2 3">
    <name type="scientific">Bos mutus</name>
    <name type="common">wild yak</name>
    <dbReference type="NCBI Taxonomy" id="72004"/>
    <lineage>
        <taxon>Eukaryota</taxon>
        <taxon>Metazoa</taxon>
        <taxon>Chordata</taxon>
        <taxon>Craniata</taxon>
        <taxon>Vertebrata</taxon>
        <taxon>Euteleostomi</taxon>
        <taxon>Mammalia</taxon>
        <taxon>Eutheria</taxon>
        <taxon>Laurasiatheria</taxon>
        <taxon>Artiodactyla</taxon>
        <taxon>Ruminantia</taxon>
        <taxon>Pecora</taxon>
        <taxon>Bovidae</taxon>
        <taxon>Bovinae</taxon>
        <taxon>Bos</taxon>
    </lineage>
</organism>
<comment type="caution">
    <text evidence="2">The sequence shown here is derived from an EMBL/GenBank/DDBJ whole genome shotgun (WGS) entry which is preliminary data.</text>
</comment>
<dbReference type="AlphaFoldDB" id="A0A6B0S902"/>